<dbReference type="SUPFAM" id="SSF52440">
    <property type="entry name" value="PreATP-grasp domain"/>
    <property type="match status" value="1"/>
</dbReference>
<feature type="binding site" evidence="10">
    <location>
        <position position="141"/>
    </location>
    <ligand>
        <name>ATP</name>
        <dbReference type="ChEBI" id="CHEBI:30616"/>
    </ligand>
</feature>
<evidence type="ECO:0000256" key="7">
    <source>
        <dbReference type="ARBA" id="ARBA00022840"/>
    </source>
</evidence>
<feature type="binding site" evidence="12">
    <location>
        <begin position="476"/>
        <end position="477"/>
    </location>
    <ligand>
        <name>substrate</name>
    </ligand>
</feature>
<feature type="binding site" evidence="10">
    <location>
        <position position="229"/>
    </location>
    <ligand>
        <name>substrate</name>
    </ligand>
</feature>
<feature type="binding site" evidence="11">
    <location>
        <position position="141"/>
    </location>
    <ligand>
        <name>Mg(2+)</name>
        <dbReference type="ChEBI" id="CHEBI:18420"/>
    </ligand>
</feature>
<keyword evidence="3 9" id="KW-0436">Ligase</keyword>
<dbReference type="GeneID" id="66113734"/>
<dbReference type="PANTHER" id="PTHR11130">
    <property type="entry name" value="GLUTATHIONE SYNTHETASE"/>
    <property type="match status" value="1"/>
</dbReference>
<evidence type="ECO:0000259" key="13">
    <source>
        <dbReference type="Pfam" id="PF03199"/>
    </source>
</evidence>
<dbReference type="InterPro" id="IPR014709">
    <property type="entry name" value="Glutathione_synthase_C_euk"/>
</dbReference>
<evidence type="ECO:0000256" key="6">
    <source>
        <dbReference type="ARBA" id="ARBA00022741"/>
    </source>
</evidence>
<protein>
    <recommendedName>
        <fullName evidence="9">Glutathione synthetase</fullName>
        <shortName evidence="9">GSH-S</shortName>
        <ecNumber evidence="9">6.3.2.3</ecNumber>
    </recommendedName>
</protein>
<dbReference type="Gene3D" id="3.30.470.20">
    <property type="entry name" value="ATP-grasp fold, B domain"/>
    <property type="match status" value="1"/>
</dbReference>
<proteinExistence type="inferred from homology"/>
<dbReference type="GO" id="GO:0005524">
    <property type="term" value="F:ATP binding"/>
    <property type="evidence" value="ECO:0007669"/>
    <property type="project" value="UniProtKB-UniRule"/>
</dbReference>
<comment type="cofactor">
    <cofactor evidence="9 11">
        <name>Mg(2+)</name>
        <dbReference type="ChEBI" id="CHEBI:18420"/>
    </cofactor>
    <text evidence="9 11">Binds 1 Mg(2+) ion per subunit.</text>
</comment>
<dbReference type="InterPro" id="IPR014049">
    <property type="entry name" value="Glutathione_synthase_N_euk"/>
</dbReference>
<reference evidence="14" key="1">
    <citation type="submission" date="2021-03" db="EMBL/GenBank/DDBJ databases">
        <authorList>
            <person name="Palmer J.M."/>
        </authorList>
    </citation>
    <scope>NUCLEOTIDE SEQUENCE</scope>
    <source>
        <strain evidence="14">ARV_011</strain>
    </source>
</reference>
<dbReference type="GO" id="GO:0004363">
    <property type="term" value="F:glutathione synthase activity"/>
    <property type="evidence" value="ECO:0007669"/>
    <property type="project" value="UniProtKB-UniRule"/>
</dbReference>
<evidence type="ECO:0000256" key="1">
    <source>
        <dbReference type="ARBA" id="ARBA00004965"/>
    </source>
</evidence>
<dbReference type="FunFam" id="3.30.1490.50:FF:000002">
    <property type="entry name" value="Glutathione synthetase"/>
    <property type="match status" value="1"/>
</dbReference>
<dbReference type="RefSeq" id="XP_043049221.1">
    <property type="nucleotide sequence ID" value="XM_043191209.1"/>
</dbReference>
<dbReference type="EC" id="6.3.2.3" evidence="9"/>
<dbReference type="Pfam" id="PF03199">
    <property type="entry name" value="GSH_synthase"/>
    <property type="match status" value="1"/>
</dbReference>
<dbReference type="InterPro" id="IPR005615">
    <property type="entry name" value="Glutathione_synthase"/>
</dbReference>
<dbReference type="InterPro" id="IPR004887">
    <property type="entry name" value="GSH_synth_subst-bd"/>
</dbReference>
<feature type="binding site" evidence="10">
    <location>
        <begin position="412"/>
        <end position="415"/>
    </location>
    <ligand>
        <name>ATP</name>
        <dbReference type="ChEBI" id="CHEBI:30616"/>
    </ligand>
</feature>
<evidence type="ECO:0000256" key="5">
    <source>
        <dbReference type="ARBA" id="ARBA00022723"/>
    </source>
</evidence>
<dbReference type="GO" id="GO:0043295">
    <property type="term" value="F:glutathione binding"/>
    <property type="evidence" value="ECO:0007669"/>
    <property type="project" value="UniProtKB-UniRule"/>
</dbReference>
<organism evidence="14 15">
    <name type="scientific">Scheffersomyces spartinae</name>
    <dbReference type="NCBI Taxonomy" id="45513"/>
    <lineage>
        <taxon>Eukaryota</taxon>
        <taxon>Fungi</taxon>
        <taxon>Dikarya</taxon>
        <taxon>Ascomycota</taxon>
        <taxon>Saccharomycotina</taxon>
        <taxon>Pichiomycetes</taxon>
        <taxon>Debaryomycetaceae</taxon>
        <taxon>Scheffersomyces</taxon>
    </lineage>
</organism>
<dbReference type="Gene3D" id="3.40.50.1760">
    <property type="entry name" value="Glutathione synthase, substrate-binding domain superfamily, eukaryotic"/>
    <property type="match status" value="1"/>
</dbReference>
<feature type="binding site" evidence="12">
    <location>
        <begin position="278"/>
        <end position="281"/>
    </location>
    <ligand>
        <name>substrate</name>
    </ligand>
</feature>
<sequence length="489" mass="54991">MSFKSFPQLSEDQETQLQEKLCHWSLANGLIMYPPQFKSFSSNVAPITLYPTPFPKAAFEDAVKVETVFHELYINAIANNKEWLKEILQDLSKHDKDFTGKLYETYTKALELNGGKILQPLSLGLFRSDYMLDNDRIKQVEFNTISVSFGGLSTKVGQLHDFLNKSGAYDSKYSYEYYDRGEVGVSDSVNKLAEGLADGDKFYSQQQGNSKNGVVLFIVQNGERNVFDQKHVEFALLNNHGIKSIRMSLEEVQFLTTVRDNKLYIKQSMDEVSVVYYRSAYSPNDYASNPDLTWGARLYLENTLAIKCPSVLTQLSGAKKIQQILSTKDVINTIAPSIEGEDLKRLVSTFVGILPLDDTDEGKAAIELAFKEPHRFVLKPQREGGGNNIYKEDIPDFLNSIDKEEWGGYILMELINAPTHKSKIIRNDELIHEDIISELGIFGTTVFNEDTGETLSNKYAGHLLRSKVSSSNEGGVAAGFGCVDNIYLY</sequence>
<keyword evidence="4 9" id="KW-0317">Glutathione biosynthesis</keyword>
<dbReference type="InterPro" id="IPR016185">
    <property type="entry name" value="PreATP-grasp_dom_sf"/>
</dbReference>
<feature type="binding site" evidence="10">
    <location>
        <position position="319"/>
    </location>
    <ligand>
        <name>ATP</name>
        <dbReference type="ChEBI" id="CHEBI:30616"/>
    </ligand>
</feature>
<feature type="binding site" evidence="11">
    <location>
        <position position="383"/>
    </location>
    <ligand>
        <name>Mg(2+)</name>
        <dbReference type="ChEBI" id="CHEBI:18420"/>
    </ligand>
</feature>
<evidence type="ECO:0000256" key="3">
    <source>
        <dbReference type="ARBA" id="ARBA00022598"/>
    </source>
</evidence>
<dbReference type="Pfam" id="PF03917">
    <property type="entry name" value="GSH_synth_ATP"/>
    <property type="match status" value="1"/>
</dbReference>
<dbReference type="GO" id="GO:0000287">
    <property type="term" value="F:magnesium ion binding"/>
    <property type="evidence" value="ECO:0007669"/>
    <property type="project" value="UniProtKB-UniRule"/>
</dbReference>
<feature type="binding site" evidence="10">
    <location>
        <position position="473"/>
    </location>
    <ligand>
        <name>ATP</name>
        <dbReference type="ChEBI" id="CHEBI:30616"/>
    </ligand>
</feature>
<feature type="binding site" evidence="10">
    <location>
        <begin position="379"/>
        <end position="388"/>
    </location>
    <ligand>
        <name>ATP</name>
        <dbReference type="ChEBI" id="CHEBI:30616"/>
    </ligand>
</feature>
<name>A0A9P7VA71_9ASCO</name>
<feature type="binding site" evidence="12">
    <location>
        <begin position="145"/>
        <end position="148"/>
    </location>
    <ligand>
        <name>substrate</name>
    </ligand>
</feature>
<evidence type="ECO:0000256" key="9">
    <source>
        <dbReference type="PIRNR" id="PIRNR001558"/>
    </source>
</evidence>
<dbReference type="EMBL" id="JAHMUF010000010">
    <property type="protein sequence ID" value="KAG7193673.1"/>
    <property type="molecule type" value="Genomic_DNA"/>
</dbReference>
<dbReference type="SUPFAM" id="SSF56059">
    <property type="entry name" value="Glutathione synthetase ATP-binding domain-like"/>
    <property type="match status" value="1"/>
</dbReference>
<keyword evidence="15" id="KW-1185">Reference proteome</keyword>
<dbReference type="Gene3D" id="3.30.1490.50">
    <property type="match status" value="1"/>
</dbReference>
<feature type="binding site" evidence="11">
    <location>
        <position position="143"/>
    </location>
    <ligand>
        <name>Mg(2+)</name>
        <dbReference type="ChEBI" id="CHEBI:18420"/>
    </ligand>
</feature>
<accession>A0A9P7VA71</accession>
<feature type="binding site" evidence="10">
    <location>
        <position position="127"/>
    </location>
    <ligand>
        <name>substrate</name>
    </ligand>
</feature>
<keyword evidence="7 9" id="KW-0067">ATP-binding</keyword>
<keyword evidence="6 9" id="KW-0547">Nucleotide-binding</keyword>
<evidence type="ECO:0000313" key="15">
    <source>
        <dbReference type="Proteomes" id="UP000790833"/>
    </source>
</evidence>
<comment type="pathway">
    <text evidence="1 9">Sulfur metabolism; glutathione biosynthesis; glutathione from L-cysteine and L-glutamate: step 2/2.</text>
</comment>
<comment type="caution">
    <text evidence="14">The sequence shown here is derived from an EMBL/GenBank/DDBJ whole genome shotgun (WGS) entry which is preliminary data.</text>
</comment>
<keyword evidence="5 9" id="KW-0479">Metal-binding</keyword>
<dbReference type="Gene3D" id="1.10.1080.10">
    <property type="entry name" value="Glutathione Synthetase, Chain A, domain 3"/>
    <property type="match status" value="1"/>
</dbReference>
<evidence type="ECO:0000256" key="4">
    <source>
        <dbReference type="ARBA" id="ARBA00022684"/>
    </source>
</evidence>
<dbReference type="Gene3D" id="3.30.1490.80">
    <property type="match status" value="1"/>
</dbReference>
<dbReference type="PIRSF" id="PIRSF001558">
    <property type="entry name" value="GSHase"/>
    <property type="match status" value="1"/>
</dbReference>
<feature type="binding site" evidence="10">
    <location>
        <position position="438"/>
    </location>
    <ligand>
        <name>ATP</name>
        <dbReference type="ChEBI" id="CHEBI:30616"/>
    </ligand>
</feature>
<dbReference type="GO" id="GO:0005829">
    <property type="term" value="C:cytosol"/>
    <property type="evidence" value="ECO:0007669"/>
    <property type="project" value="TreeGrafter"/>
</dbReference>
<dbReference type="Proteomes" id="UP000790833">
    <property type="component" value="Unassembled WGS sequence"/>
</dbReference>
<comment type="similarity">
    <text evidence="2 9">Belongs to the eukaryotic GSH synthase family.</text>
</comment>
<feature type="binding site" evidence="10">
    <location>
        <position position="467"/>
    </location>
    <ligand>
        <name>ATP</name>
        <dbReference type="ChEBI" id="CHEBI:30616"/>
    </ligand>
</feature>
<feature type="domain" description="Glutathione synthase substrate-binding" evidence="13">
    <location>
        <begin position="214"/>
        <end position="316"/>
    </location>
</feature>
<dbReference type="NCBIfam" id="TIGR01986">
    <property type="entry name" value="glut_syn_euk"/>
    <property type="match status" value="1"/>
</dbReference>
<feature type="binding site" evidence="10">
    <location>
        <position position="390"/>
    </location>
    <ligand>
        <name>ATP</name>
        <dbReference type="ChEBI" id="CHEBI:30616"/>
    </ligand>
</feature>
<evidence type="ECO:0000256" key="11">
    <source>
        <dbReference type="PIRSR" id="PIRSR001558-2"/>
    </source>
</evidence>
<evidence type="ECO:0000256" key="10">
    <source>
        <dbReference type="PIRSR" id="PIRSR001558-1"/>
    </source>
</evidence>
<dbReference type="InterPro" id="IPR037013">
    <property type="entry name" value="GSH-S_sub-bd_sf"/>
</dbReference>
<gene>
    <name evidence="14" type="ORF">KQ657_000360</name>
</gene>
<dbReference type="InterPro" id="IPR014042">
    <property type="entry name" value="Glutathione_synthase_a-hlx"/>
</dbReference>
<evidence type="ECO:0000256" key="12">
    <source>
        <dbReference type="PIRSR" id="PIRSR001558-3"/>
    </source>
</evidence>
<feature type="binding site" evidence="12">
    <location>
        <begin position="223"/>
        <end position="225"/>
    </location>
    <ligand>
        <name>substrate</name>
    </ligand>
</feature>
<evidence type="ECO:0000256" key="8">
    <source>
        <dbReference type="ARBA" id="ARBA00022842"/>
    </source>
</evidence>
<evidence type="ECO:0000256" key="2">
    <source>
        <dbReference type="ARBA" id="ARBA00010385"/>
    </source>
</evidence>
<feature type="binding site" evidence="10">
    <location>
        <position position="465"/>
    </location>
    <ligand>
        <name>substrate</name>
    </ligand>
</feature>
<keyword evidence="8 9" id="KW-0460">Magnesium</keyword>
<evidence type="ECO:0000313" key="14">
    <source>
        <dbReference type="EMBL" id="KAG7193673.1"/>
    </source>
</evidence>
<dbReference type="AlphaFoldDB" id="A0A9P7VA71"/>
<comment type="catalytic activity">
    <reaction evidence="9">
        <text>gamma-L-glutamyl-L-cysteine + glycine + ATP = glutathione + ADP + phosphate + H(+)</text>
        <dbReference type="Rhea" id="RHEA:13557"/>
        <dbReference type="ChEBI" id="CHEBI:15378"/>
        <dbReference type="ChEBI" id="CHEBI:30616"/>
        <dbReference type="ChEBI" id="CHEBI:43474"/>
        <dbReference type="ChEBI" id="CHEBI:57305"/>
        <dbReference type="ChEBI" id="CHEBI:57925"/>
        <dbReference type="ChEBI" id="CHEBI:58173"/>
        <dbReference type="ChEBI" id="CHEBI:456216"/>
        <dbReference type="EC" id="6.3.2.3"/>
    </reaction>
</comment>
<dbReference type="OrthoDB" id="2020073at2759"/>
<dbReference type="PANTHER" id="PTHR11130:SF0">
    <property type="entry name" value="GLUTATHIONE SYNTHETASE"/>
    <property type="match status" value="1"/>
</dbReference>